<proteinExistence type="predicted"/>
<keyword evidence="2" id="KW-1185">Reference proteome</keyword>
<reference evidence="1" key="1">
    <citation type="submission" date="2009-08" db="EMBL/GenBank/DDBJ databases">
        <title>Annotation of Salpingoeca rosetta.</title>
        <authorList>
            <consortium name="The Broad Institute Genome Sequencing Platform"/>
            <person name="Russ C."/>
            <person name="Cuomo C."/>
            <person name="Burger G."/>
            <person name="Gray M.W."/>
            <person name="Holland P.W.H."/>
            <person name="King N."/>
            <person name="Lang F.B.F."/>
            <person name="Roger A.J."/>
            <person name="Ruiz-Trillo I."/>
            <person name="Young S.K."/>
            <person name="Zeng Q."/>
            <person name="Gargeya S."/>
            <person name="Alvarado L."/>
            <person name="Berlin A."/>
            <person name="Chapman S.B."/>
            <person name="Chen Z."/>
            <person name="Freedman E."/>
            <person name="Gellesch M."/>
            <person name="Goldberg J."/>
            <person name="Griggs A."/>
            <person name="Gujja S."/>
            <person name="Heilman E."/>
            <person name="Heiman D."/>
            <person name="Howarth C."/>
            <person name="Mehta T."/>
            <person name="Neiman D."/>
            <person name="Pearson M."/>
            <person name="Roberts A."/>
            <person name="Saif S."/>
            <person name="Shea T."/>
            <person name="Shenoy N."/>
            <person name="Sisk P."/>
            <person name="Stolte C."/>
            <person name="Sykes S."/>
            <person name="White J."/>
            <person name="Yandava C."/>
            <person name="Haas B."/>
            <person name="Nusbaum C."/>
            <person name="Birren B."/>
        </authorList>
    </citation>
    <scope>NUCLEOTIDE SEQUENCE [LARGE SCALE GENOMIC DNA]</scope>
    <source>
        <strain evidence="1">ATCC 50818</strain>
    </source>
</reference>
<dbReference type="RefSeq" id="XP_004995505.1">
    <property type="nucleotide sequence ID" value="XM_004995448.1"/>
</dbReference>
<sequence>MNSLDSVGATLQAALFAKSVAIAHVNAVAVVSGASMQGRILHVLRDALKLGAEGTVHANITQELSLADAASVINGDTVLPAVGIAVVRVAQEPAA</sequence>
<accession>F2U5C5</accession>
<evidence type="ECO:0000313" key="1">
    <source>
        <dbReference type="EMBL" id="EGD83141.1"/>
    </source>
</evidence>
<dbReference type="AlphaFoldDB" id="F2U5C5"/>
<evidence type="ECO:0000313" key="2">
    <source>
        <dbReference type="Proteomes" id="UP000007799"/>
    </source>
</evidence>
<protein>
    <submittedName>
        <fullName evidence="1">Uncharacterized protein</fullName>
    </submittedName>
</protein>
<dbReference type="InParanoid" id="F2U5C5"/>
<organism evidence="2">
    <name type="scientific">Salpingoeca rosetta (strain ATCC 50818 / BSB-021)</name>
    <dbReference type="NCBI Taxonomy" id="946362"/>
    <lineage>
        <taxon>Eukaryota</taxon>
        <taxon>Choanoflagellata</taxon>
        <taxon>Craspedida</taxon>
        <taxon>Salpingoecidae</taxon>
        <taxon>Salpingoeca</taxon>
    </lineage>
</organism>
<dbReference type="KEGG" id="sre:PTSG_03777"/>
<dbReference type="EMBL" id="GL832962">
    <property type="protein sequence ID" value="EGD83141.1"/>
    <property type="molecule type" value="Genomic_DNA"/>
</dbReference>
<dbReference type="GeneID" id="16076086"/>
<dbReference type="Proteomes" id="UP000007799">
    <property type="component" value="Unassembled WGS sequence"/>
</dbReference>
<name>F2U5C5_SALR5</name>
<gene>
    <name evidence="1" type="ORF">PTSG_03777</name>
</gene>